<protein>
    <submittedName>
        <fullName evidence="7">Integrase</fullName>
    </submittedName>
</protein>
<keyword evidence="8" id="KW-1185">Reference proteome</keyword>
<keyword evidence="3" id="KW-0238">DNA-binding</keyword>
<evidence type="ECO:0000256" key="3">
    <source>
        <dbReference type="ARBA" id="ARBA00023125"/>
    </source>
</evidence>
<dbReference type="PROSITE" id="PS51736">
    <property type="entry name" value="RECOMBINASES_3"/>
    <property type="match status" value="1"/>
</dbReference>
<dbReference type="PANTHER" id="PTHR30461">
    <property type="entry name" value="DNA-INVERTASE FROM LAMBDOID PROPHAGE"/>
    <property type="match status" value="1"/>
</dbReference>
<dbReference type="PANTHER" id="PTHR30461:SF26">
    <property type="entry name" value="RESOLVASE HOMOLOG YNEB"/>
    <property type="match status" value="1"/>
</dbReference>
<accession>A0ABQ1U1L5</accession>
<evidence type="ECO:0000313" key="7">
    <source>
        <dbReference type="EMBL" id="GGF07325.1"/>
    </source>
</evidence>
<evidence type="ECO:0000256" key="2">
    <source>
        <dbReference type="ARBA" id="ARBA00022908"/>
    </source>
</evidence>
<dbReference type="SUPFAM" id="SSF53041">
    <property type="entry name" value="Resolvase-like"/>
    <property type="match status" value="1"/>
</dbReference>
<comment type="caution">
    <text evidence="7">The sequence shown here is derived from an EMBL/GenBank/DDBJ whole genome shotgun (WGS) entry which is preliminary data.</text>
</comment>
<evidence type="ECO:0000313" key="8">
    <source>
        <dbReference type="Proteomes" id="UP000638462"/>
    </source>
</evidence>
<organism evidence="7 8">
    <name type="scientific">Pseudoalteromonas gelatinilytica</name>
    <dbReference type="NCBI Taxonomy" id="1703256"/>
    <lineage>
        <taxon>Bacteria</taxon>
        <taxon>Pseudomonadati</taxon>
        <taxon>Pseudomonadota</taxon>
        <taxon>Gammaproteobacteria</taxon>
        <taxon>Alteromonadales</taxon>
        <taxon>Pseudoalteromonadaceae</taxon>
        <taxon>Pseudoalteromonas</taxon>
    </lineage>
</organism>
<evidence type="ECO:0000256" key="1">
    <source>
        <dbReference type="ARBA" id="ARBA00009913"/>
    </source>
</evidence>
<feature type="active site" description="O-(5'-phospho-DNA)-serine intermediate" evidence="5">
    <location>
        <position position="9"/>
    </location>
</feature>
<dbReference type="Gene3D" id="3.40.50.1390">
    <property type="entry name" value="Resolvase, N-terminal catalytic domain"/>
    <property type="match status" value="1"/>
</dbReference>
<dbReference type="EMBL" id="BMIT01000017">
    <property type="protein sequence ID" value="GGF07325.1"/>
    <property type="molecule type" value="Genomic_DNA"/>
</dbReference>
<dbReference type="Pfam" id="PF00239">
    <property type="entry name" value="Resolvase"/>
    <property type="match status" value="1"/>
</dbReference>
<keyword evidence="2" id="KW-0229">DNA integration</keyword>
<dbReference type="InterPro" id="IPR050639">
    <property type="entry name" value="SSR_resolvase"/>
</dbReference>
<evidence type="ECO:0000256" key="4">
    <source>
        <dbReference type="ARBA" id="ARBA00023172"/>
    </source>
</evidence>
<dbReference type="InterPro" id="IPR006118">
    <property type="entry name" value="Recombinase_CS"/>
</dbReference>
<name>A0ABQ1U1L5_9GAMM</name>
<feature type="domain" description="Resolvase/invertase-type recombinase catalytic" evidence="6">
    <location>
        <begin position="1"/>
        <end position="136"/>
    </location>
</feature>
<dbReference type="InterPro" id="IPR036162">
    <property type="entry name" value="Resolvase-like_N_sf"/>
</dbReference>
<dbReference type="RefSeq" id="WP_188730685.1">
    <property type="nucleotide sequence ID" value="NZ_BMIT01000017.1"/>
</dbReference>
<dbReference type="Proteomes" id="UP000638462">
    <property type="component" value="Unassembled WGS sequence"/>
</dbReference>
<reference evidence="8" key="1">
    <citation type="journal article" date="2019" name="Int. J. Syst. Evol. Microbiol.">
        <title>The Global Catalogue of Microorganisms (GCM) 10K type strain sequencing project: providing services to taxonomists for standard genome sequencing and annotation.</title>
        <authorList>
            <consortium name="The Broad Institute Genomics Platform"/>
            <consortium name="The Broad Institute Genome Sequencing Center for Infectious Disease"/>
            <person name="Wu L."/>
            <person name="Ma J."/>
        </authorList>
    </citation>
    <scope>NUCLEOTIDE SEQUENCE [LARGE SCALE GENOMIC DNA]</scope>
    <source>
        <strain evidence="8">CGMCC 1.15394</strain>
    </source>
</reference>
<gene>
    <name evidence="7" type="ORF">GCM10008027_35310</name>
</gene>
<dbReference type="CDD" id="cd03768">
    <property type="entry name" value="SR_ResInv"/>
    <property type="match status" value="1"/>
</dbReference>
<dbReference type="SMART" id="SM00857">
    <property type="entry name" value="Resolvase"/>
    <property type="match status" value="1"/>
</dbReference>
<proteinExistence type="inferred from homology"/>
<evidence type="ECO:0000256" key="5">
    <source>
        <dbReference type="PROSITE-ProRule" id="PRU10137"/>
    </source>
</evidence>
<keyword evidence="4" id="KW-0233">DNA recombination</keyword>
<evidence type="ECO:0000259" key="6">
    <source>
        <dbReference type="PROSITE" id="PS51736"/>
    </source>
</evidence>
<sequence length="186" mass="20983">MRYIYARVSTEEQNVHQQAQYLAERYEHDAIVTETFTGTTTDRPKFTELMSQLQQGDALIVYHVSRLGRKTSEVLETVESLKSRDVQVYVDQLQGIDITSGVGKLLFTTLSGLAELEREQMLERQRIGINRARAEGKYTGRKKVDKNLINAVDVIRSQGFSVAKACKQVGIGEATYYRNKGLTTAS</sequence>
<dbReference type="InterPro" id="IPR006119">
    <property type="entry name" value="Resolv_N"/>
</dbReference>
<comment type="similarity">
    <text evidence="1">Belongs to the site-specific recombinase resolvase family.</text>
</comment>
<dbReference type="PROSITE" id="PS00397">
    <property type="entry name" value="RECOMBINASES_1"/>
    <property type="match status" value="1"/>
</dbReference>